<keyword evidence="1" id="KW-0539">Nucleus</keyword>
<evidence type="ECO:0000313" key="3">
    <source>
        <dbReference type="EMBL" id="PVI00795.1"/>
    </source>
</evidence>
<dbReference type="Proteomes" id="UP000244855">
    <property type="component" value="Unassembled WGS sequence"/>
</dbReference>
<dbReference type="PROSITE" id="PS50048">
    <property type="entry name" value="ZN2_CY6_FUNGAL_2"/>
    <property type="match status" value="1"/>
</dbReference>
<dbReference type="EMBL" id="KZ805368">
    <property type="protein sequence ID" value="PVI00795.1"/>
    <property type="molecule type" value="Genomic_DNA"/>
</dbReference>
<dbReference type="AlphaFoldDB" id="A0A2V1DU69"/>
<dbReference type="SMART" id="SM00066">
    <property type="entry name" value="GAL4"/>
    <property type="match status" value="1"/>
</dbReference>
<protein>
    <recommendedName>
        <fullName evidence="2">Zn(2)-C6 fungal-type domain-containing protein</fullName>
    </recommendedName>
</protein>
<dbReference type="Pfam" id="PF00172">
    <property type="entry name" value="Zn_clus"/>
    <property type="match status" value="1"/>
</dbReference>
<dbReference type="STRING" id="97972.A0A2V1DU69"/>
<reference evidence="3 4" key="1">
    <citation type="journal article" date="2018" name="Sci. Rep.">
        <title>Comparative genomics provides insights into the lifestyle and reveals functional heterogeneity of dark septate endophytic fungi.</title>
        <authorList>
            <person name="Knapp D.G."/>
            <person name="Nemeth J.B."/>
            <person name="Barry K."/>
            <person name="Hainaut M."/>
            <person name="Henrissat B."/>
            <person name="Johnson J."/>
            <person name="Kuo A."/>
            <person name="Lim J.H.P."/>
            <person name="Lipzen A."/>
            <person name="Nolan M."/>
            <person name="Ohm R.A."/>
            <person name="Tamas L."/>
            <person name="Grigoriev I.V."/>
            <person name="Spatafora J.W."/>
            <person name="Nagy L.G."/>
            <person name="Kovacs G.M."/>
        </authorList>
    </citation>
    <scope>NUCLEOTIDE SEQUENCE [LARGE SCALE GENOMIC DNA]</scope>
    <source>
        <strain evidence="3 4">DSE2036</strain>
    </source>
</reference>
<dbReference type="CDD" id="cd00067">
    <property type="entry name" value="GAL4"/>
    <property type="match status" value="1"/>
</dbReference>
<dbReference type="InterPro" id="IPR036864">
    <property type="entry name" value="Zn2-C6_fun-type_DNA-bd_sf"/>
</dbReference>
<dbReference type="PANTHER" id="PTHR38111">
    <property type="entry name" value="ZN(2)-C6 FUNGAL-TYPE DOMAIN-CONTAINING PROTEIN-RELATED"/>
    <property type="match status" value="1"/>
</dbReference>
<dbReference type="Gene3D" id="4.10.240.10">
    <property type="entry name" value="Zn(2)-C6 fungal-type DNA-binding domain"/>
    <property type="match status" value="1"/>
</dbReference>
<feature type="domain" description="Zn(2)-C6 fungal-type" evidence="2">
    <location>
        <begin position="7"/>
        <end position="35"/>
    </location>
</feature>
<dbReference type="GO" id="GO:0000981">
    <property type="term" value="F:DNA-binding transcription factor activity, RNA polymerase II-specific"/>
    <property type="evidence" value="ECO:0007669"/>
    <property type="project" value="InterPro"/>
</dbReference>
<dbReference type="InterPro" id="IPR001138">
    <property type="entry name" value="Zn2Cys6_DnaBD"/>
</dbReference>
<gene>
    <name evidence="3" type="ORF">DM02DRAFT_671777</name>
</gene>
<dbReference type="PANTHER" id="PTHR38111:SF11">
    <property type="entry name" value="TRANSCRIPTION FACTOR DOMAIN-CONTAINING PROTEIN-RELATED"/>
    <property type="match status" value="1"/>
</dbReference>
<keyword evidence="4" id="KW-1185">Reference proteome</keyword>
<sequence>MPRKSRGCQSCRLARKKCDDFQPSCQFCSRNNLVCLGRSVGPIIINQTKSVVLRYECDRKLSLLDQSPSSRATTSAAFASLFFSFVTTASASSAIPSWLTRFEYLPSTFRHDTALDLALQATATVYCGVHANNQTIIREACAIYSQALSMHSKSIARSKQPPIVALICTSIVLSLFEAIWPSTLDGYAMHLTAARNLTGLTLNFSKKDGAHNDLLRQIYVHTLYQSIFTAFTCPFECISLDELATKSHSVIVISSDKSQPLADRLMTQLFKLGKIVCFLTSGSRDDFSFQLGVIDTQLECLRDEHLRQTANQKKRLYWATRNKSDIDVDGSFLLPAYFASSAILLSIARSKTCTCNMEVAEVHHQTILDSSFQLVKSLGANSSAYLPMYLPIALVALHSTSQERRASACELLQLHQKETIFKGISQRIGVWIAQGGSIIHSLPVVPAV</sequence>
<dbReference type="SUPFAM" id="SSF57701">
    <property type="entry name" value="Zn2/Cys6 DNA-binding domain"/>
    <property type="match status" value="1"/>
</dbReference>
<dbReference type="InterPro" id="IPR053178">
    <property type="entry name" value="Osmoadaptation_assoc"/>
</dbReference>
<accession>A0A2V1DU69</accession>
<dbReference type="GO" id="GO:0008270">
    <property type="term" value="F:zinc ion binding"/>
    <property type="evidence" value="ECO:0007669"/>
    <property type="project" value="InterPro"/>
</dbReference>
<dbReference type="OrthoDB" id="3525185at2759"/>
<name>A0A2V1DU69_9PLEO</name>
<organism evidence="3 4">
    <name type="scientific">Periconia macrospinosa</name>
    <dbReference type="NCBI Taxonomy" id="97972"/>
    <lineage>
        <taxon>Eukaryota</taxon>
        <taxon>Fungi</taxon>
        <taxon>Dikarya</taxon>
        <taxon>Ascomycota</taxon>
        <taxon>Pezizomycotina</taxon>
        <taxon>Dothideomycetes</taxon>
        <taxon>Pleosporomycetidae</taxon>
        <taxon>Pleosporales</taxon>
        <taxon>Massarineae</taxon>
        <taxon>Periconiaceae</taxon>
        <taxon>Periconia</taxon>
    </lineage>
</organism>
<evidence type="ECO:0000313" key="4">
    <source>
        <dbReference type="Proteomes" id="UP000244855"/>
    </source>
</evidence>
<evidence type="ECO:0000256" key="1">
    <source>
        <dbReference type="ARBA" id="ARBA00023242"/>
    </source>
</evidence>
<dbReference type="PROSITE" id="PS00463">
    <property type="entry name" value="ZN2_CY6_FUNGAL_1"/>
    <property type="match status" value="1"/>
</dbReference>
<proteinExistence type="predicted"/>
<evidence type="ECO:0000259" key="2">
    <source>
        <dbReference type="PROSITE" id="PS50048"/>
    </source>
</evidence>